<dbReference type="AlphaFoldDB" id="A0A3S3NF69"/>
<feature type="region of interest" description="Disordered" evidence="1">
    <location>
        <begin position="177"/>
        <end position="206"/>
    </location>
</feature>
<organism evidence="2 3">
    <name type="scientific">Cinnamomum micranthum f. kanehirae</name>
    <dbReference type="NCBI Taxonomy" id="337451"/>
    <lineage>
        <taxon>Eukaryota</taxon>
        <taxon>Viridiplantae</taxon>
        <taxon>Streptophyta</taxon>
        <taxon>Embryophyta</taxon>
        <taxon>Tracheophyta</taxon>
        <taxon>Spermatophyta</taxon>
        <taxon>Magnoliopsida</taxon>
        <taxon>Magnoliidae</taxon>
        <taxon>Laurales</taxon>
        <taxon>Lauraceae</taxon>
        <taxon>Cinnamomum</taxon>
    </lineage>
</organism>
<accession>A0A3S3NF69</accession>
<feature type="compositionally biased region" description="Polar residues" evidence="1">
    <location>
        <begin position="52"/>
        <end position="76"/>
    </location>
</feature>
<dbReference type="PANTHER" id="PTHR33130">
    <property type="entry name" value="PUTATIVE (DUF1639)-RELATED"/>
    <property type="match status" value="1"/>
</dbReference>
<dbReference type="InterPro" id="IPR012438">
    <property type="entry name" value="DUF1639"/>
</dbReference>
<name>A0A3S3NF69_9MAGN</name>
<gene>
    <name evidence="2" type="ORF">CKAN_01532000</name>
</gene>
<dbReference type="PANTHER" id="PTHR33130:SF33">
    <property type="entry name" value="PUTATIVE (DUF1639)-RELATED"/>
    <property type="match status" value="1"/>
</dbReference>
<feature type="compositionally biased region" description="Polar residues" evidence="1">
    <location>
        <begin position="177"/>
        <end position="187"/>
    </location>
</feature>
<sequence>MMRFQRISPDYLPQSNGRRPNVRTCKEDDAETSKALNYNGFDRKTIRFRFGSNPSTDQDQSSSHFATSDSPQLDNHAFKTQNNKQENCSGVDVLLQWGHNKRSRRSRKENLVVTDESSVLERKLIKIHRRVVSVGQKQVTNDLVTAMPPPSTTAAYSRGTNLRPCSLINRNLDERSTPVNVSYSNDRTLPRSCKKGSPSTEKTEKASSCSVTATGEKLNGSIEQVVPMNVESVAHSEPETAAAAEKRNLDQFEWPRICISLSRKEKEYDFLIMKGTKLPQRPKKRAKNVDRSLQYCFPGMWLSDLTRGRYEVREKKCVKKKQTGLKGMESMDSDSE</sequence>
<keyword evidence="3" id="KW-1185">Reference proteome</keyword>
<dbReference type="Pfam" id="PF07797">
    <property type="entry name" value="DUF1639"/>
    <property type="match status" value="1"/>
</dbReference>
<evidence type="ECO:0000313" key="3">
    <source>
        <dbReference type="Proteomes" id="UP000283530"/>
    </source>
</evidence>
<comment type="caution">
    <text evidence="2">The sequence shown here is derived from an EMBL/GenBank/DDBJ whole genome shotgun (WGS) entry which is preliminary data.</text>
</comment>
<feature type="region of interest" description="Disordered" evidence="1">
    <location>
        <begin position="1"/>
        <end position="30"/>
    </location>
</feature>
<feature type="region of interest" description="Disordered" evidence="1">
    <location>
        <begin position="49"/>
        <end position="76"/>
    </location>
</feature>
<dbReference type="Proteomes" id="UP000283530">
    <property type="component" value="Unassembled WGS sequence"/>
</dbReference>
<reference evidence="2 3" key="1">
    <citation type="journal article" date="2019" name="Nat. Plants">
        <title>Stout camphor tree genome fills gaps in understanding of flowering plant genome evolution.</title>
        <authorList>
            <person name="Chaw S.M."/>
            <person name="Liu Y.C."/>
            <person name="Wu Y.W."/>
            <person name="Wang H.Y."/>
            <person name="Lin C.I."/>
            <person name="Wu C.S."/>
            <person name="Ke H.M."/>
            <person name="Chang L.Y."/>
            <person name="Hsu C.Y."/>
            <person name="Yang H.T."/>
            <person name="Sudianto E."/>
            <person name="Hsu M.H."/>
            <person name="Wu K.P."/>
            <person name="Wang L.N."/>
            <person name="Leebens-Mack J.H."/>
            <person name="Tsai I.J."/>
        </authorList>
    </citation>
    <scope>NUCLEOTIDE SEQUENCE [LARGE SCALE GENOMIC DNA]</scope>
    <source>
        <strain evidence="3">cv. Chaw 1501</strain>
        <tissue evidence="2">Young leaves</tissue>
    </source>
</reference>
<dbReference type="EMBL" id="QPKB01000006">
    <property type="protein sequence ID" value="RWR86422.1"/>
    <property type="molecule type" value="Genomic_DNA"/>
</dbReference>
<evidence type="ECO:0000256" key="1">
    <source>
        <dbReference type="SAM" id="MobiDB-lite"/>
    </source>
</evidence>
<dbReference type="OrthoDB" id="2018605at2759"/>
<protein>
    <submittedName>
        <fullName evidence="2">Espin isoform X1</fullName>
    </submittedName>
</protein>
<proteinExistence type="predicted"/>
<evidence type="ECO:0000313" key="2">
    <source>
        <dbReference type="EMBL" id="RWR86422.1"/>
    </source>
</evidence>